<evidence type="ECO:0000313" key="2">
    <source>
        <dbReference type="EMBL" id="RNB91125.1"/>
    </source>
</evidence>
<feature type="transmembrane region" description="Helical" evidence="1">
    <location>
        <begin position="40"/>
        <end position="64"/>
    </location>
</feature>
<keyword evidence="1" id="KW-0472">Membrane</keyword>
<feature type="transmembrane region" description="Helical" evidence="1">
    <location>
        <begin position="12"/>
        <end position="33"/>
    </location>
</feature>
<name>A0A3M8DUG8_9BACL</name>
<dbReference type="Pfam" id="PF11877">
    <property type="entry name" value="DUF3397"/>
    <property type="match status" value="1"/>
</dbReference>
<proteinExistence type="predicted"/>
<dbReference type="InterPro" id="IPR024515">
    <property type="entry name" value="DUF3397"/>
</dbReference>
<dbReference type="OrthoDB" id="2476147at2"/>
<organism evidence="2 3">
    <name type="scientific">Brevibacillus fluminis</name>
    <dbReference type="NCBI Taxonomy" id="511487"/>
    <lineage>
        <taxon>Bacteria</taxon>
        <taxon>Bacillati</taxon>
        <taxon>Bacillota</taxon>
        <taxon>Bacilli</taxon>
        <taxon>Bacillales</taxon>
        <taxon>Paenibacillaceae</taxon>
        <taxon>Brevibacillus</taxon>
    </lineage>
</organism>
<protein>
    <submittedName>
        <fullName evidence="2">DUF3397 family protein</fullName>
    </submittedName>
</protein>
<dbReference type="AlphaFoldDB" id="A0A3M8DUG8"/>
<comment type="caution">
    <text evidence="2">The sequence shown here is derived from an EMBL/GenBank/DDBJ whole genome shotgun (WGS) entry which is preliminary data.</text>
</comment>
<keyword evidence="1" id="KW-0812">Transmembrane</keyword>
<feature type="transmembrane region" description="Helical" evidence="1">
    <location>
        <begin position="108"/>
        <end position="126"/>
    </location>
</feature>
<gene>
    <name evidence="2" type="ORF">EDM56_05945</name>
</gene>
<evidence type="ECO:0000256" key="1">
    <source>
        <dbReference type="SAM" id="Phobius"/>
    </source>
</evidence>
<reference evidence="2 3" key="1">
    <citation type="submission" date="2018-10" db="EMBL/GenBank/DDBJ databases">
        <title>Phylogenomics of Brevibacillus.</title>
        <authorList>
            <person name="Dunlap C."/>
        </authorList>
    </citation>
    <scope>NUCLEOTIDE SEQUENCE [LARGE SCALE GENOMIC DNA]</scope>
    <source>
        <strain evidence="2 3">JCM 15716</strain>
    </source>
</reference>
<accession>A0A3M8DUG8</accession>
<keyword evidence="1" id="KW-1133">Transmembrane helix</keyword>
<dbReference type="EMBL" id="RHHQ01000006">
    <property type="protein sequence ID" value="RNB91125.1"/>
    <property type="molecule type" value="Genomic_DNA"/>
</dbReference>
<feature type="transmembrane region" description="Helical" evidence="1">
    <location>
        <begin position="70"/>
        <end position="87"/>
    </location>
</feature>
<dbReference type="Proteomes" id="UP000271031">
    <property type="component" value="Unassembled WGS sequence"/>
</dbReference>
<keyword evidence="3" id="KW-1185">Reference proteome</keyword>
<dbReference type="RefSeq" id="WP_122916977.1">
    <property type="nucleotide sequence ID" value="NZ_RHHQ01000006.1"/>
</dbReference>
<evidence type="ECO:0000313" key="3">
    <source>
        <dbReference type="Proteomes" id="UP000271031"/>
    </source>
</evidence>
<sequence length="132" mass="14959">MAILASIWSYFWAVLTALPIVGFVLVYAIAFFVKKNHHDALTWSITISNVLLIRAVAAAYGVIWPNAMSVWLWIVLLFLGIALLIGWMQIKVRGKISLSKIGFSTWRITFVLFGLAYIMLFSTGIWKSMQFV</sequence>